<dbReference type="Gene3D" id="3.30.830.10">
    <property type="entry name" value="Metalloenzyme, LuxS/M16 peptidase-like"/>
    <property type="match status" value="2"/>
</dbReference>
<reference evidence="6 7" key="1">
    <citation type="submission" date="2022-09" db="EMBL/GenBank/DDBJ databases">
        <title>Chelativorans salina sp. nov., a novel slightly halophilic bacterium isolated from a saline lake sediment enrichment.</title>
        <authorList>
            <person name="Gao L."/>
            <person name="Fang B.-Z."/>
            <person name="Li W.-J."/>
        </authorList>
    </citation>
    <scope>NUCLEOTIDE SEQUENCE [LARGE SCALE GENOMIC DNA]</scope>
    <source>
        <strain evidence="6 7">EGI FJ00035</strain>
    </source>
</reference>
<evidence type="ECO:0000259" key="5">
    <source>
        <dbReference type="Pfam" id="PF05193"/>
    </source>
</evidence>
<keyword evidence="3" id="KW-0732">Signal</keyword>
<keyword evidence="2" id="KW-0645">Protease</keyword>
<keyword evidence="2" id="KW-0378">Hydrolase</keyword>
<dbReference type="InterPro" id="IPR011765">
    <property type="entry name" value="Pept_M16_N"/>
</dbReference>
<dbReference type="SUPFAM" id="SSF63411">
    <property type="entry name" value="LuxS/MPP-like metallohydrolase"/>
    <property type="match status" value="2"/>
</dbReference>
<dbReference type="PANTHER" id="PTHR11851:SF49">
    <property type="entry name" value="MITOCHONDRIAL-PROCESSING PEPTIDASE SUBUNIT ALPHA"/>
    <property type="match status" value="1"/>
</dbReference>
<evidence type="ECO:0000313" key="6">
    <source>
        <dbReference type="EMBL" id="MCT7373864.1"/>
    </source>
</evidence>
<keyword evidence="7" id="KW-1185">Reference proteome</keyword>
<feature type="domain" description="Peptidase M16 C-terminal" evidence="5">
    <location>
        <begin position="207"/>
        <end position="390"/>
    </location>
</feature>
<dbReference type="InterPro" id="IPR050361">
    <property type="entry name" value="MPP/UQCRC_Complex"/>
</dbReference>
<comment type="caution">
    <text evidence="6">The sequence shown here is derived from an EMBL/GenBank/DDBJ whole genome shotgun (WGS) entry which is preliminary data.</text>
</comment>
<protein>
    <submittedName>
        <fullName evidence="6">Insulinase family protein</fullName>
    </submittedName>
</protein>
<dbReference type="InterPro" id="IPR011249">
    <property type="entry name" value="Metalloenz_LuxS/M16"/>
</dbReference>
<feature type="chain" id="PRO_5047529782" evidence="3">
    <location>
        <begin position="33"/>
        <end position="461"/>
    </location>
</feature>
<accession>A0ABT2LL04</accession>
<dbReference type="Pfam" id="PF00675">
    <property type="entry name" value="Peptidase_M16"/>
    <property type="match status" value="1"/>
</dbReference>
<name>A0ABT2LL04_9HYPH</name>
<gene>
    <name evidence="6" type="ORF">N5A92_02260</name>
</gene>
<dbReference type="RefSeq" id="WP_260900198.1">
    <property type="nucleotide sequence ID" value="NZ_JAOCZP010000001.1"/>
</dbReference>
<proteinExistence type="inferred from homology"/>
<dbReference type="EMBL" id="JAOCZP010000001">
    <property type="protein sequence ID" value="MCT7373864.1"/>
    <property type="molecule type" value="Genomic_DNA"/>
</dbReference>
<feature type="signal peptide" evidence="3">
    <location>
        <begin position="1"/>
        <end position="32"/>
    </location>
</feature>
<evidence type="ECO:0000259" key="4">
    <source>
        <dbReference type="Pfam" id="PF00675"/>
    </source>
</evidence>
<dbReference type="InterPro" id="IPR007863">
    <property type="entry name" value="Peptidase_M16_C"/>
</dbReference>
<dbReference type="Pfam" id="PF05193">
    <property type="entry name" value="Peptidase_M16_C"/>
    <property type="match status" value="1"/>
</dbReference>
<evidence type="ECO:0000313" key="7">
    <source>
        <dbReference type="Proteomes" id="UP001320831"/>
    </source>
</evidence>
<feature type="domain" description="Peptidase M16 N-terminal" evidence="4">
    <location>
        <begin position="54"/>
        <end position="198"/>
    </location>
</feature>
<evidence type="ECO:0000256" key="3">
    <source>
        <dbReference type="SAM" id="SignalP"/>
    </source>
</evidence>
<sequence>MRYYLIAARMAALCLVAAAPVIWLMFAPAASAEAAAPGAVEAESFELDNGMQVVVIPQRRAPVVTQMVWYKVGAADEAPGQSGIAHLFEHLMFKATSNQQAGELDKAVTASGGNHNAFTSFDYTAYYQQVPTDALGEMMAFEADRMRNLILSDEVLATERQVVLEERLGSVENRPEGLLSESVYATLFQNHPYGKGIIGWRHEIDAITRQQLVDFYNEHYAPNNAILVVAGDVDTQGVRQLAEETYGKIPRGPRLPPRVRTMEPEPATLRSVKLRDPRVSLPSFSRLWLAPAYFSKGRKAVDALEVLTEILGGGKRSRLYRELVVDKRIASGVSAYLDTSMRDYSLFNVRATPLTADKLDEVERAVMAEMEKIATDGVSEKELHTAKKVLVSGLVFAKQNQLGQAIEYGETLALGGTVEDVGRIRERIEAVTADEIRDAAKKYFDPRRSVAGYLLPEEDEK</sequence>
<keyword evidence="2" id="KW-0482">Metalloprotease</keyword>
<dbReference type="Proteomes" id="UP001320831">
    <property type="component" value="Unassembled WGS sequence"/>
</dbReference>
<evidence type="ECO:0000256" key="1">
    <source>
        <dbReference type="ARBA" id="ARBA00007261"/>
    </source>
</evidence>
<evidence type="ECO:0000256" key="2">
    <source>
        <dbReference type="ARBA" id="ARBA00023049"/>
    </source>
</evidence>
<comment type="similarity">
    <text evidence="1">Belongs to the peptidase M16 family.</text>
</comment>
<dbReference type="PANTHER" id="PTHR11851">
    <property type="entry name" value="METALLOPROTEASE"/>
    <property type="match status" value="1"/>
</dbReference>
<organism evidence="6 7">
    <name type="scientific">Chelativorans salis</name>
    <dbReference type="NCBI Taxonomy" id="2978478"/>
    <lineage>
        <taxon>Bacteria</taxon>
        <taxon>Pseudomonadati</taxon>
        <taxon>Pseudomonadota</taxon>
        <taxon>Alphaproteobacteria</taxon>
        <taxon>Hyphomicrobiales</taxon>
        <taxon>Phyllobacteriaceae</taxon>
        <taxon>Chelativorans</taxon>
    </lineage>
</organism>